<reference evidence="3 5" key="1">
    <citation type="submission" date="2020-12" db="EMBL/GenBank/DDBJ databases">
        <title>strain FJAT-54423T represents a novel species of the genus Brevibacillus.</title>
        <authorList>
            <person name="Tang R."/>
        </authorList>
    </citation>
    <scope>NUCLEOTIDE SEQUENCE [LARGE SCALE GENOMIC DNA]</scope>
    <source>
        <strain evidence="3 5">FJAT-54423</strain>
    </source>
</reference>
<keyword evidence="6" id="KW-1185">Reference proteome</keyword>
<evidence type="ECO:0008006" key="7">
    <source>
        <dbReference type="Google" id="ProtNLM"/>
    </source>
</evidence>
<feature type="region of interest" description="Disordered" evidence="2">
    <location>
        <begin position="75"/>
        <end position="98"/>
    </location>
</feature>
<dbReference type="AlphaFoldDB" id="A0A7T5EKM3"/>
<gene>
    <name evidence="3" type="ORF">JD108_21430</name>
    <name evidence="4" type="ORF">KDJ56_21365</name>
</gene>
<accession>A0A7T5EKM3</accession>
<reference evidence="4" key="2">
    <citation type="submission" date="2021-04" db="EMBL/GenBank/DDBJ databases">
        <title>Brevibacillus composti FJAT-54423, complete genome.</title>
        <authorList>
            <person name="Tang R."/>
        </authorList>
    </citation>
    <scope>NUCLEOTIDE SEQUENCE</scope>
    <source>
        <strain evidence="4">FJAT-54424</strain>
    </source>
</reference>
<evidence type="ECO:0000313" key="3">
    <source>
        <dbReference type="EMBL" id="QQE74348.1"/>
    </source>
</evidence>
<sequence>MREGIEQLATTYATGLHSQQDSENGQRSILNPVLFLFVGDDSLEALQAVYALNERQWENHAGALYLHAGTGCGTGPGTSDGPGHSTSPTTGQGTASTAGHADRIYTCPLPRLQTARHTLRRNLYQQFYERETLRIEMNKIMKKVSIHLAEAAKHCSQVQHVNLAVVARADDPATVLMPELVLLMKSYLAEVFKYVTVDLYTLIQEKSSGEEFGFSASLGVSFLEELTAYQESGYRFREALQVTEDHVTLEVAHEGPLFSLMYLLSDKNERGLFADRGQQENYELISRLVLLNNKPAESELEEGNESYNKHQFTRSIGVDSGHAAFATAGLSRVRQPREAIALTVLAHVCDDFLQRMKETALPDMAELLEGLELTPRHIQREVRSLLPDGSKLDEMSGLMTAGISYAELKGMTLKEAEQALFRGSSQAFFDRHFAERARSQLEHLQKQRRLTGLLRDIVVDEPRWGLYAACLLTSAPETGSAKSSIRAELLARIRETTRLLEETRAEWEELYRERVEQQDWKLGGIFTRDKERVRSLIRHLLPHLYEKRYELLGLELELELLRSYEQEVEELHDRLRQDWERLEALQRQLRELAEKHVSEASDYLGKNIHEYYGMIAREALASLEARRGPFFYWEDRSAVPPSRIVQAADASVLIERLTELCRREIWSRAPFALPFEDELLARANVAVAYENREVLTKEELFADLYRALEERAAVHVEIFHFSQKHRYEEKYFFADNRSEFIQYVIGREQGFRTCKQGYLHEAGKSGIEKLNLMGGFAKNDLMYYRNNKKYYDSYVANGFAFHRREEGVSI</sequence>
<feature type="coiled-coil region" evidence="1">
    <location>
        <begin position="554"/>
        <end position="602"/>
    </location>
</feature>
<evidence type="ECO:0000256" key="1">
    <source>
        <dbReference type="SAM" id="Coils"/>
    </source>
</evidence>
<protein>
    <recommendedName>
        <fullName evidence="7">Transcription initiation factor TFIID</fullName>
    </recommendedName>
</protein>
<feature type="compositionally biased region" description="Polar residues" evidence="2">
    <location>
        <begin position="84"/>
        <end position="97"/>
    </location>
</feature>
<dbReference type="Proteomes" id="UP000677234">
    <property type="component" value="Chromosome"/>
</dbReference>
<feature type="coiled-coil region" evidence="1">
    <location>
        <begin position="486"/>
        <end position="513"/>
    </location>
</feature>
<dbReference type="EMBL" id="CP066308">
    <property type="protein sequence ID" value="QQE74348.1"/>
    <property type="molecule type" value="Genomic_DNA"/>
</dbReference>
<evidence type="ECO:0000256" key="2">
    <source>
        <dbReference type="SAM" id="MobiDB-lite"/>
    </source>
</evidence>
<evidence type="ECO:0000313" key="5">
    <source>
        <dbReference type="Proteomes" id="UP000595847"/>
    </source>
</evidence>
<proteinExistence type="predicted"/>
<dbReference type="Proteomes" id="UP000595847">
    <property type="component" value="Chromosome"/>
</dbReference>
<name>A0A7T5EKM3_9BACL</name>
<evidence type="ECO:0000313" key="6">
    <source>
        <dbReference type="Proteomes" id="UP000677234"/>
    </source>
</evidence>
<dbReference type="RefSeq" id="WP_198827929.1">
    <property type="nucleotide sequence ID" value="NZ_CP066308.1"/>
</dbReference>
<evidence type="ECO:0000313" key="4">
    <source>
        <dbReference type="EMBL" id="QUO41430.1"/>
    </source>
</evidence>
<dbReference type="EMBL" id="CP073708">
    <property type="protein sequence ID" value="QUO41430.1"/>
    <property type="molecule type" value="Genomic_DNA"/>
</dbReference>
<dbReference type="KEGG" id="bcop:JD108_21430"/>
<keyword evidence="1" id="KW-0175">Coiled coil</keyword>
<organism evidence="3 5">
    <name type="scientific">Brevibacillus composti</name>
    <dbReference type="NCBI Taxonomy" id="2796470"/>
    <lineage>
        <taxon>Bacteria</taxon>
        <taxon>Bacillati</taxon>
        <taxon>Bacillota</taxon>
        <taxon>Bacilli</taxon>
        <taxon>Bacillales</taxon>
        <taxon>Paenibacillaceae</taxon>
        <taxon>Brevibacillus</taxon>
    </lineage>
</organism>